<dbReference type="InterPro" id="IPR039467">
    <property type="entry name" value="TFIIIB_B''_Myb"/>
</dbReference>
<dbReference type="GO" id="GO:0000126">
    <property type="term" value="C:transcription factor TFIIIB complex"/>
    <property type="evidence" value="ECO:0007669"/>
    <property type="project" value="TreeGrafter"/>
</dbReference>
<dbReference type="Pfam" id="PF15963">
    <property type="entry name" value="Myb_DNA-bind_7"/>
    <property type="match status" value="1"/>
</dbReference>
<proteinExistence type="predicted"/>
<feature type="compositionally biased region" description="Basic and acidic residues" evidence="1">
    <location>
        <begin position="377"/>
        <end position="390"/>
    </location>
</feature>
<dbReference type="CDD" id="cd00167">
    <property type="entry name" value="SANT"/>
    <property type="match status" value="1"/>
</dbReference>
<feature type="region of interest" description="Disordered" evidence="1">
    <location>
        <begin position="240"/>
        <end position="347"/>
    </location>
</feature>
<dbReference type="GeneID" id="28835880"/>
<dbReference type="GO" id="GO:0001156">
    <property type="term" value="F:TFIIIC-class transcription factor complex binding"/>
    <property type="evidence" value="ECO:0007669"/>
    <property type="project" value="TreeGrafter"/>
</dbReference>
<name>A0A1B8GT81_9PEZI</name>
<evidence type="ECO:0000313" key="3">
    <source>
        <dbReference type="EMBL" id="OBT99010.1"/>
    </source>
</evidence>
<dbReference type="PANTHER" id="PTHR22929">
    <property type="entry name" value="RNA POLYMERASE III TRANSCRIPTION INITIATION FACTOR B"/>
    <property type="match status" value="1"/>
</dbReference>
<evidence type="ECO:0000259" key="2">
    <source>
        <dbReference type="SMART" id="SM00717"/>
    </source>
</evidence>
<dbReference type="InterPro" id="IPR009057">
    <property type="entry name" value="Homeodomain-like_sf"/>
</dbReference>
<keyword evidence="4" id="KW-1185">Reference proteome</keyword>
<feature type="compositionally biased region" description="Basic residues" evidence="1">
    <location>
        <begin position="612"/>
        <end position="621"/>
    </location>
</feature>
<feature type="region of interest" description="Disordered" evidence="1">
    <location>
        <begin position="377"/>
        <end position="415"/>
    </location>
</feature>
<dbReference type="InterPro" id="IPR001005">
    <property type="entry name" value="SANT/Myb"/>
</dbReference>
<sequence length="637" mass="69407">MSSLLKKKGAASFKPRAPARRPGVTAPPSASPSIPPVEKQAHAPAPPVAHNVPIPSVEVESPAAPEVQPAPSVEKPVARQDSAVIPPPPKDLAAPATSAKKDFAVIPPPTKEVVQPPITATPLGQESAVPIPSSTRRRLSHVPTPPQTQETVPISKPTTRPPSIPSTATAEPTPVTAPSEEGLLERETERLAVISTPQDTAIIPPPVSQPTQQHIDREHVERNDTAAISAHDESMDLSALGAGEAGHPSQLIPVVPLNPDGTSGVPIPVLPPKAKPRARKRKLDDANIDIRPSIEVQVHATKAPRTSAPRKPRKPREPRAATSSTPKPRARKKRAETPEDAEDQEIDHSTIKMADLCKDLKIGKKFSKHDEIKQRDIDRKAKAKLRRENPELVGASDDERPSATTRSATETPLQTTSVGPRMRLVDGQIVIDESSLNLDRHKLAAANAGVMEIIEENEFTRITTSGTFMKREKNIFWDLEAEEKFYVGLRMFGTDFEMISKMFPDRNRRQIKLKFNKEERLYPSKINSALLGEKVPINFDEYKSHTGLEYEDVAVINAEREEIEAEQNAEEARVEAELAEATRQKKAAIHATRGPDGKENDRFGGGSNAGKSKNKSKKKNKASAFGGGEDVEYLGDI</sequence>
<dbReference type="RefSeq" id="XP_018132743.1">
    <property type="nucleotide sequence ID" value="XM_018272003.2"/>
</dbReference>
<dbReference type="EMBL" id="KV460214">
    <property type="protein sequence ID" value="OBT99010.1"/>
    <property type="molecule type" value="Genomic_DNA"/>
</dbReference>
<dbReference type="OrthoDB" id="272624at2759"/>
<dbReference type="PANTHER" id="PTHR22929:SF0">
    <property type="entry name" value="TRANSCRIPTION FACTOR TFIIIB COMPONENT B'' HOMOLOG"/>
    <property type="match status" value="1"/>
</dbReference>
<dbReference type="STRING" id="342668.A0A1B8GT81"/>
<feature type="domain" description="Myb-like" evidence="2">
    <location>
        <begin position="473"/>
        <end position="521"/>
    </location>
</feature>
<protein>
    <submittedName>
        <fullName evidence="3">Transcription factor TFIIIB component B</fullName>
    </submittedName>
</protein>
<accession>A0A1B8GT81</accession>
<reference evidence="4" key="2">
    <citation type="journal article" date="2018" name="Nat. Commun.">
        <title>Extreme sensitivity to ultraviolet light in the fungal pathogen causing white-nose syndrome of bats.</title>
        <authorList>
            <person name="Palmer J.M."/>
            <person name="Drees K.P."/>
            <person name="Foster J.T."/>
            <person name="Lindner D.L."/>
        </authorList>
    </citation>
    <scope>NUCLEOTIDE SEQUENCE [LARGE SCALE GENOMIC DNA]</scope>
    <source>
        <strain evidence="4">UAMH 10579</strain>
    </source>
</reference>
<evidence type="ECO:0000313" key="4">
    <source>
        <dbReference type="Proteomes" id="UP000091956"/>
    </source>
</evidence>
<dbReference type="SMART" id="SM00717">
    <property type="entry name" value="SANT"/>
    <property type="match status" value="1"/>
</dbReference>
<dbReference type="SUPFAM" id="SSF46689">
    <property type="entry name" value="Homeodomain-like"/>
    <property type="match status" value="1"/>
</dbReference>
<gene>
    <name evidence="3" type="primary">BDP1</name>
    <name evidence="3" type="ORF">VE01_02494</name>
</gene>
<dbReference type="Proteomes" id="UP000091956">
    <property type="component" value="Unassembled WGS sequence"/>
</dbReference>
<dbReference type="GO" id="GO:0070898">
    <property type="term" value="P:RNA polymerase III preinitiation complex assembly"/>
    <property type="evidence" value="ECO:0007669"/>
    <property type="project" value="TreeGrafter"/>
</dbReference>
<feature type="region of interest" description="Disordered" evidence="1">
    <location>
        <begin position="1"/>
        <end position="184"/>
    </location>
</feature>
<feature type="compositionally biased region" description="Basic and acidic residues" evidence="1">
    <location>
        <begin position="593"/>
        <end position="602"/>
    </location>
</feature>
<reference evidence="3 4" key="1">
    <citation type="submission" date="2016-03" db="EMBL/GenBank/DDBJ databases">
        <title>Comparative genomics of Pseudogymnoascus destructans, the fungus causing white-nose syndrome of bats.</title>
        <authorList>
            <person name="Palmer J.M."/>
            <person name="Drees K.P."/>
            <person name="Foster J.T."/>
            <person name="Lindner D.L."/>
        </authorList>
    </citation>
    <scope>NUCLEOTIDE SEQUENCE [LARGE SCALE GENOMIC DNA]</scope>
    <source>
        <strain evidence="3 4">UAMH 10579</strain>
    </source>
</reference>
<dbReference type="AlphaFoldDB" id="A0A1B8GT81"/>
<feature type="compositionally biased region" description="Polar residues" evidence="1">
    <location>
        <begin position="402"/>
        <end position="415"/>
    </location>
</feature>
<evidence type="ECO:0000256" key="1">
    <source>
        <dbReference type="SAM" id="MobiDB-lite"/>
    </source>
</evidence>
<organism evidence="3 4">
    <name type="scientific">Pseudogymnoascus verrucosus</name>
    <dbReference type="NCBI Taxonomy" id="342668"/>
    <lineage>
        <taxon>Eukaryota</taxon>
        <taxon>Fungi</taxon>
        <taxon>Dikarya</taxon>
        <taxon>Ascomycota</taxon>
        <taxon>Pezizomycotina</taxon>
        <taxon>Leotiomycetes</taxon>
        <taxon>Thelebolales</taxon>
        <taxon>Thelebolaceae</taxon>
        <taxon>Pseudogymnoascus</taxon>
    </lineage>
</organism>
<feature type="region of interest" description="Disordered" evidence="1">
    <location>
        <begin position="579"/>
        <end position="637"/>
    </location>
</feature>
<dbReference type="Gene3D" id="1.10.10.60">
    <property type="entry name" value="Homeodomain-like"/>
    <property type="match status" value="1"/>
</dbReference>
<feature type="compositionally biased region" description="Low complexity" evidence="1">
    <location>
        <begin position="165"/>
        <end position="181"/>
    </location>
</feature>